<comment type="similarity">
    <text evidence="1 6">Belongs to the glycosyl hydrolase 43 family.</text>
</comment>
<accession>A0ABS7BQH9</accession>
<dbReference type="Pfam" id="PF04616">
    <property type="entry name" value="Glyco_hydro_43"/>
    <property type="match status" value="1"/>
</dbReference>
<dbReference type="CDD" id="cd18608">
    <property type="entry name" value="GH43_F5-8_typeC-like"/>
    <property type="match status" value="1"/>
</dbReference>
<dbReference type="InterPro" id="IPR023296">
    <property type="entry name" value="Glyco_hydro_beta-prop_sf"/>
</dbReference>
<evidence type="ECO:0000256" key="2">
    <source>
        <dbReference type="ARBA" id="ARBA00022651"/>
    </source>
</evidence>
<evidence type="ECO:0000256" key="4">
    <source>
        <dbReference type="ARBA" id="ARBA00023277"/>
    </source>
</evidence>
<evidence type="ECO:0000259" key="7">
    <source>
        <dbReference type="PROSITE" id="PS50022"/>
    </source>
</evidence>
<protein>
    <submittedName>
        <fullName evidence="8">Family 43 glycosylhydrolase</fullName>
    </submittedName>
</protein>
<dbReference type="Gene3D" id="2.115.10.20">
    <property type="entry name" value="Glycosyl hydrolase domain, family 43"/>
    <property type="match status" value="1"/>
</dbReference>
<dbReference type="Gene3D" id="2.60.120.260">
    <property type="entry name" value="Galactose-binding domain-like"/>
    <property type="match status" value="1"/>
</dbReference>
<evidence type="ECO:0000256" key="3">
    <source>
        <dbReference type="ARBA" id="ARBA00022801"/>
    </source>
</evidence>
<dbReference type="InterPro" id="IPR008979">
    <property type="entry name" value="Galactose-bd-like_sf"/>
</dbReference>
<keyword evidence="3 6" id="KW-0378">Hydrolase</keyword>
<keyword evidence="5 6" id="KW-0326">Glycosidase</keyword>
<dbReference type="InterPro" id="IPR000421">
    <property type="entry name" value="FA58C"/>
</dbReference>
<organism evidence="8 9">
    <name type="scientific">Sphingomonas citri</name>
    <dbReference type="NCBI Taxonomy" id="2862499"/>
    <lineage>
        <taxon>Bacteria</taxon>
        <taxon>Pseudomonadati</taxon>
        <taxon>Pseudomonadota</taxon>
        <taxon>Alphaproteobacteria</taxon>
        <taxon>Sphingomonadales</taxon>
        <taxon>Sphingomonadaceae</taxon>
        <taxon>Sphingomonas</taxon>
    </lineage>
</organism>
<feature type="domain" description="F5/8 type C" evidence="7">
    <location>
        <begin position="307"/>
        <end position="402"/>
    </location>
</feature>
<dbReference type="SUPFAM" id="SSF49785">
    <property type="entry name" value="Galactose-binding domain-like"/>
    <property type="match status" value="1"/>
</dbReference>
<proteinExistence type="inferred from homology"/>
<dbReference type="InterPro" id="IPR006710">
    <property type="entry name" value="Glyco_hydro_43"/>
</dbReference>
<evidence type="ECO:0000256" key="6">
    <source>
        <dbReference type="RuleBase" id="RU361187"/>
    </source>
</evidence>
<dbReference type="PANTHER" id="PTHR43772:SF2">
    <property type="entry name" value="PUTATIVE (AFU_ORTHOLOGUE AFUA_2G04480)-RELATED"/>
    <property type="match status" value="1"/>
</dbReference>
<name>A0ABS7BQH9_9SPHN</name>
<keyword evidence="9" id="KW-1185">Reference proteome</keyword>
<evidence type="ECO:0000313" key="8">
    <source>
        <dbReference type="EMBL" id="MBW6531836.1"/>
    </source>
</evidence>
<dbReference type="PANTHER" id="PTHR43772">
    <property type="entry name" value="ENDO-1,4-BETA-XYLANASE"/>
    <property type="match status" value="1"/>
</dbReference>
<dbReference type="PROSITE" id="PS50022">
    <property type="entry name" value="FA58C_3"/>
    <property type="match status" value="1"/>
</dbReference>
<sequence length="444" mass="48254">MLPLLAAASVAADTPALGPGARNPILPGYFADPSIVHAEGEWFVYATVDPWGGDTLALWRSRDLRDWTLTTPAWPTKRAATSPTSNDSRVWAPSVVRAHGRYWMYVSVGSEIWVGSAPHPGGPWRDATRGRPLIPGNFRPGYHMIDAEAFVDDDGQAYLYWGSGLNWVNGRCFAVRLKPDMVSFDGAPIDVTPAHYFEAPFMFKRDGVYFLTYSWGNTTTDSYQVRYAVGSSPLGPFHEPEDRPILATDRARGIVSPGHHAVFRAGDEDFILYHRQSLPYAPGGDVRRQVAVDRLVVRGDRIDPVAASNQGADVPGTAARRARTAITPAAITASRADPAHAAALAGDDNYATSWRSTRAGTLVLDLGRRQRVTRLVLRPGAPTVPTRLGVDVSDDAVTWRPIAPVRAVSGSPVTIVVDRAVRLLRVTLPDGGEIIEADAEPVHE</sequence>
<gene>
    <name evidence="8" type="ORF">KZ820_13925</name>
</gene>
<reference evidence="8 9" key="1">
    <citation type="submission" date="2021-07" db="EMBL/GenBank/DDBJ databases">
        <title>Sphingomonas sp.</title>
        <authorList>
            <person name="Feng G."/>
            <person name="Li J."/>
            <person name="Pan M."/>
        </authorList>
    </citation>
    <scope>NUCLEOTIDE SEQUENCE [LARGE SCALE GENOMIC DNA]</scope>
    <source>
        <strain evidence="8 9">RRHST34</strain>
    </source>
</reference>
<dbReference type="EMBL" id="JAHXZN010000004">
    <property type="protein sequence ID" value="MBW6531836.1"/>
    <property type="molecule type" value="Genomic_DNA"/>
</dbReference>
<keyword evidence="2" id="KW-0858">Xylan degradation</keyword>
<keyword evidence="4" id="KW-0119">Carbohydrate metabolism</keyword>
<evidence type="ECO:0000256" key="1">
    <source>
        <dbReference type="ARBA" id="ARBA00009865"/>
    </source>
</evidence>
<dbReference type="SUPFAM" id="SSF75005">
    <property type="entry name" value="Arabinanase/levansucrase/invertase"/>
    <property type="match status" value="1"/>
</dbReference>
<dbReference type="Proteomes" id="UP000759103">
    <property type="component" value="Unassembled WGS sequence"/>
</dbReference>
<evidence type="ECO:0000256" key="5">
    <source>
        <dbReference type="ARBA" id="ARBA00023295"/>
    </source>
</evidence>
<dbReference type="InterPro" id="IPR052176">
    <property type="entry name" value="Glycosyl_Hydrlase_43_Enz"/>
</dbReference>
<evidence type="ECO:0000313" key="9">
    <source>
        <dbReference type="Proteomes" id="UP000759103"/>
    </source>
</evidence>
<keyword evidence="2" id="KW-0624">Polysaccharide degradation</keyword>
<comment type="caution">
    <text evidence="8">The sequence shown here is derived from an EMBL/GenBank/DDBJ whole genome shotgun (WGS) entry which is preliminary data.</text>
</comment>